<protein>
    <submittedName>
        <fullName evidence="3">Cellulose biosynthesis protein BcsN</fullName>
    </submittedName>
</protein>
<dbReference type="STRING" id="1855383.SAMN05216548_11626"/>
<gene>
    <name evidence="3" type="ORF">SAMN05216548_11626</name>
</gene>
<organism evidence="3 4">
    <name type="scientific">Faunimonas pinastri</name>
    <dbReference type="NCBI Taxonomy" id="1855383"/>
    <lineage>
        <taxon>Bacteria</taxon>
        <taxon>Pseudomonadati</taxon>
        <taxon>Pseudomonadota</taxon>
        <taxon>Alphaproteobacteria</taxon>
        <taxon>Hyphomicrobiales</taxon>
        <taxon>Afifellaceae</taxon>
        <taxon>Faunimonas</taxon>
    </lineage>
</organism>
<feature type="region of interest" description="Disordered" evidence="1">
    <location>
        <begin position="253"/>
        <end position="289"/>
    </location>
</feature>
<evidence type="ECO:0000256" key="2">
    <source>
        <dbReference type="SAM" id="SignalP"/>
    </source>
</evidence>
<feature type="chain" id="PRO_5011503354" evidence="2">
    <location>
        <begin position="35"/>
        <end position="437"/>
    </location>
</feature>
<keyword evidence="2" id="KW-0732">Signal</keyword>
<dbReference type="AlphaFoldDB" id="A0A1H9NI79"/>
<dbReference type="RefSeq" id="WP_092498905.1">
    <property type="nucleotide sequence ID" value="NZ_FOFG01000016.1"/>
</dbReference>
<dbReference type="PROSITE" id="PS51257">
    <property type="entry name" value="PROKAR_LIPOPROTEIN"/>
    <property type="match status" value="1"/>
</dbReference>
<feature type="compositionally biased region" description="Low complexity" evidence="1">
    <location>
        <begin position="375"/>
        <end position="413"/>
    </location>
</feature>
<dbReference type="InterPro" id="IPR031482">
    <property type="entry name" value="CBP_BcsN"/>
</dbReference>
<keyword evidence="4" id="KW-1185">Reference proteome</keyword>
<evidence type="ECO:0000256" key="1">
    <source>
        <dbReference type="SAM" id="MobiDB-lite"/>
    </source>
</evidence>
<feature type="region of interest" description="Disordered" evidence="1">
    <location>
        <begin position="375"/>
        <end position="437"/>
    </location>
</feature>
<dbReference type="EMBL" id="FOFG01000016">
    <property type="protein sequence ID" value="SER35611.1"/>
    <property type="molecule type" value="Genomic_DNA"/>
</dbReference>
<evidence type="ECO:0000313" key="4">
    <source>
        <dbReference type="Proteomes" id="UP000199647"/>
    </source>
</evidence>
<sequence length="437" mass="44564">MTRKNFSPSRLSAASRLLPVAVAAGLLGACASGAQDPEIAHQAIEIQPAQAYISPPPGGPGIVGVIERRNANALTQEIALTTRSRFPGQNVIEVTVFGPVAQRTSAENVATDDRLSPSSISKEMRRLLPNVAMTKSPNYVQNQYGPFGYALGQPGGGELCMFAWQRVGSVTGSFTSQGSVAVRVRLCEPGATEISLLQLMYGYSINAYFLSPTWNPYGSPLPPAPELGVAGASVYPTAKPAPGMPTSTIRLPANTVHGDEQPVRRARPQPAEPTPDPKTMTPSPGMMTPMGPGAPAPAMQAPIVPVPPTTGSVMPQAAAPAPGTMHGNYPPIMPAAPTPIAPAGVGAPAADMFAAPLPPTPAAMVPASMAPVATAAAPARPSVSRTTAPRTTAPRATAPRTAAPAASAAPSPALTGRAPAGQNYPVVPLPPSNVGGQ</sequence>
<reference evidence="3 4" key="1">
    <citation type="submission" date="2016-10" db="EMBL/GenBank/DDBJ databases">
        <authorList>
            <person name="de Groot N.N."/>
        </authorList>
    </citation>
    <scope>NUCLEOTIDE SEQUENCE [LARGE SCALE GENOMIC DNA]</scope>
    <source>
        <strain evidence="3 4">A52C2</strain>
    </source>
</reference>
<evidence type="ECO:0000313" key="3">
    <source>
        <dbReference type="EMBL" id="SER35611.1"/>
    </source>
</evidence>
<dbReference type="Pfam" id="PF17038">
    <property type="entry name" value="CBP_BcsN"/>
    <property type="match status" value="1"/>
</dbReference>
<feature type="signal peptide" evidence="2">
    <location>
        <begin position="1"/>
        <end position="34"/>
    </location>
</feature>
<dbReference type="Proteomes" id="UP000199647">
    <property type="component" value="Unassembled WGS sequence"/>
</dbReference>
<dbReference type="OrthoDB" id="7948789at2"/>
<feature type="compositionally biased region" description="Low complexity" evidence="1">
    <location>
        <begin position="279"/>
        <end position="289"/>
    </location>
</feature>
<accession>A0A1H9NI79</accession>
<name>A0A1H9NI79_9HYPH</name>
<proteinExistence type="predicted"/>